<protein>
    <submittedName>
        <fullName evidence="1">Uncharacterized protein</fullName>
    </submittedName>
</protein>
<reference evidence="1 2" key="1">
    <citation type="submission" date="2018-06" db="EMBL/GenBank/DDBJ databases">
        <authorList>
            <consortium name="Pathogen Informatics"/>
            <person name="Doyle S."/>
        </authorList>
    </citation>
    <scope>NUCLEOTIDE SEQUENCE [LARGE SCALE GENOMIC DNA]</scope>
    <source>
        <strain evidence="1 2">NCTC13094</strain>
    </source>
</reference>
<proteinExistence type="predicted"/>
<gene>
    <name evidence="1" type="ORF">NCTC13094_00004</name>
</gene>
<dbReference type="AlphaFoldDB" id="A0A377RLU1"/>
<dbReference type="EMBL" id="UGJP01000001">
    <property type="protein sequence ID" value="STR18925.1"/>
    <property type="molecule type" value="Genomic_DNA"/>
</dbReference>
<evidence type="ECO:0000313" key="1">
    <source>
        <dbReference type="EMBL" id="STR18925.1"/>
    </source>
</evidence>
<dbReference type="Proteomes" id="UP000254195">
    <property type="component" value="Unassembled WGS sequence"/>
</dbReference>
<organism evidence="1 2">
    <name type="scientific">Helicobacter pylori</name>
    <name type="common">Campylobacter pylori</name>
    <dbReference type="NCBI Taxonomy" id="210"/>
    <lineage>
        <taxon>Bacteria</taxon>
        <taxon>Pseudomonadati</taxon>
        <taxon>Campylobacterota</taxon>
        <taxon>Epsilonproteobacteria</taxon>
        <taxon>Campylobacterales</taxon>
        <taxon>Helicobacteraceae</taxon>
        <taxon>Helicobacter</taxon>
    </lineage>
</organism>
<name>A0A377RLU1_HELPX</name>
<accession>A0A377RLU1</accession>
<sequence length="668" mass="77991">MAIRFGVIFIDNNIDNFFNDRRKTKQQLIRSILERKSGLDFIRFIEATASYTNLERKRKLSFEECAVFYTDADFVRIEREITSFLVFQNDRSVTLNNDLSATFNLKNYLLVLAKKFYCSVCYCENINTQKIEWISTNHSDFGEILQEFSDITSLSPNELPQFLADLKDKIIEFNFHKKIINNGLPFGIIFIVSDPENLIDINDKNKKLESCFHYYENSHLLYFPIITESYLILDNLKSYFIFQNENEKPFNLKQHLLELKKELGFEPSGIFYCENASTHKIELISNEPKDFKGVLLEFSQITSLSPNELPQFLANFKFSKSTYGIDKAEFSLSSLSLENMTLIDNLSTLKRNIKNTFDRYSWHGYSKIPQEKRITQIKKQVSEEHKVNPFFHSWRVSSEQNRKVNKIAEDLKSGKIVGEKIIDNIFDINASYCFITPEDLKNLKERLFIQQDIDITHVINQKKGEAFDHILINDIKYNLLDNTFHFIFNVDNSSQLTIKVPRKDLENYELPNTKKDIFNKLINIRRIDENLILKNNEEITNDLNSLLEQLKTQEFPLSDAITKAINQKEKGIALDYALINDIKYNLLDNTFHFIFDVGNPLLKESSQLIIEVPREALDLENVDRLVENTLSSHRVCFCSEIHSVCSENSLICHLNQGSYIIDLHLIDD</sequence>
<evidence type="ECO:0000313" key="2">
    <source>
        <dbReference type="Proteomes" id="UP000254195"/>
    </source>
</evidence>